<dbReference type="EMBL" id="QHJQ01000004">
    <property type="protein sequence ID" value="PXA04330.1"/>
    <property type="molecule type" value="Genomic_DNA"/>
</dbReference>
<protein>
    <submittedName>
        <fullName evidence="1">DUF5069 domain-containing protein</fullName>
    </submittedName>
</protein>
<organism evidence="1 2">
    <name type="scientific">Coraliomargarita sinensis</name>
    <dbReference type="NCBI Taxonomy" id="2174842"/>
    <lineage>
        <taxon>Bacteria</taxon>
        <taxon>Pseudomonadati</taxon>
        <taxon>Verrucomicrobiota</taxon>
        <taxon>Opitutia</taxon>
        <taxon>Puniceicoccales</taxon>
        <taxon>Coraliomargaritaceae</taxon>
        <taxon>Coraliomargarita</taxon>
    </lineage>
</organism>
<proteinExistence type="predicted"/>
<reference evidence="1 2" key="1">
    <citation type="submission" date="2018-05" db="EMBL/GenBank/DDBJ databases">
        <title>Coraliomargarita sinensis sp. nov., isolated from a marine solar saltern.</title>
        <authorList>
            <person name="Zhou L.Y."/>
        </authorList>
    </citation>
    <scope>NUCLEOTIDE SEQUENCE [LARGE SCALE GENOMIC DNA]</scope>
    <source>
        <strain evidence="1 2">WN38</strain>
    </source>
</reference>
<dbReference type="InParanoid" id="A0A317ZFZ2"/>
<name>A0A317ZFZ2_9BACT</name>
<dbReference type="OrthoDB" id="197194at2"/>
<comment type="caution">
    <text evidence="1">The sequence shown here is derived from an EMBL/GenBank/DDBJ whole genome shotgun (WGS) entry which is preliminary data.</text>
</comment>
<accession>A0A317ZFZ2</accession>
<dbReference type="RefSeq" id="WP_110130783.1">
    <property type="nucleotide sequence ID" value="NZ_QHJQ01000004.1"/>
</dbReference>
<dbReference type="AlphaFoldDB" id="A0A317ZFZ2"/>
<sequence>MDCYNYQTSLKRIWKDALAKYEAGQREPDEYFDTETLAELASVGLNAMDVYDYVEDYATRDEPDFETFLMICEARRDYFLTEQNAKPSDKRLDSNTLPAKTDEVEGIVWLPRLMPKALAKLRGELPPETMYCCGGDRKFFKENDIHPAEFLRAIWAYQDNPSRLVEWVITRKGAELTT</sequence>
<dbReference type="Proteomes" id="UP000247099">
    <property type="component" value="Unassembled WGS sequence"/>
</dbReference>
<gene>
    <name evidence="1" type="ORF">DDZ13_07300</name>
</gene>
<keyword evidence="2" id="KW-1185">Reference proteome</keyword>
<evidence type="ECO:0000313" key="1">
    <source>
        <dbReference type="EMBL" id="PXA04330.1"/>
    </source>
</evidence>
<evidence type="ECO:0000313" key="2">
    <source>
        <dbReference type="Proteomes" id="UP000247099"/>
    </source>
</evidence>